<evidence type="ECO:0000313" key="1">
    <source>
        <dbReference type="EMBL" id="PSW00648.1"/>
    </source>
</evidence>
<gene>
    <name evidence="1" type="ORF">C9I89_20780</name>
</gene>
<comment type="caution">
    <text evidence="1">The sequence shown here is derived from an EMBL/GenBank/DDBJ whole genome shotgun (WGS) entry which is preliminary data.</text>
</comment>
<dbReference type="Proteomes" id="UP000240904">
    <property type="component" value="Unassembled WGS sequence"/>
</dbReference>
<organism evidence="1 2">
    <name type="scientific">Photobacterium lipolyticum</name>
    <dbReference type="NCBI Taxonomy" id="266810"/>
    <lineage>
        <taxon>Bacteria</taxon>
        <taxon>Pseudomonadati</taxon>
        <taxon>Pseudomonadota</taxon>
        <taxon>Gammaproteobacteria</taxon>
        <taxon>Vibrionales</taxon>
        <taxon>Vibrionaceae</taxon>
        <taxon>Photobacterium</taxon>
    </lineage>
</organism>
<evidence type="ECO:0000313" key="2">
    <source>
        <dbReference type="Proteomes" id="UP000240904"/>
    </source>
</evidence>
<dbReference type="EMBL" id="PYMC01000024">
    <property type="protein sequence ID" value="PSW00648.1"/>
    <property type="molecule type" value="Genomic_DNA"/>
</dbReference>
<reference evidence="1 2" key="1">
    <citation type="submission" date="2018-03" db="EMBL/GenBank/DDBJ databases">
        <title>Whole genome sequencing of Histamine producing bacteria.</title>
        <authorList>
            <person name="Butler K."/>
        </authorList>
    </citation>
    <scope>NUCLEOTIDE SEQUENCE [LARGE SCALE GENOMIC DNA]</scope>
    <source>
        <strain evidence="1 2">DSM 16190</strain>
    </source>
</reference>
<proteinExistence type="predicted"/>
<sequence>MPCKAKTYQLAAALSALLGGLMVYLLERPAESIYLFALFSYSYSPDYDLLGAFDPLDLLATLFGAFAA</sequence>
<keyword evidence="2" id="KW-1185">Reference proteome</keyword>
<protein>
    <submittedName>
        <fullName evidence="1">Uncharacterized protein</fullName>
    </submittedName>
</protein>
<dbReference type="AlphaFoldDB" id="A0A2T3MS95"/>
<name>A0A2T3MS95_9GAMM</name>
<dbReference type="RefSeq" id="WP_107285244.1">
    <property type="nucleotide sequence ID" value="NZ_PYMC01000024.1"/>
</dbReference>
<accession>A0A2T3MS95</accession>